<organism evidence="2">
    <name type="scientific">Prevotella sp. GTC17253</name>
    <dbReference type="NCBI Taxonomy" id="3236793"/>
    <lineage>
        <taxon>Bacteria</taxon>
        <taxon>Pseudomonadati</taxon>
        <taxon>Bacteroidota</taxon>
        <taxon>Bacteroidia</taxon>
        <taxon>Bacteroidales</taxon>
        <taxon>Prevotellaceae</taxon>
        <taxon>Prevotella</taxon>
    </lineage>
</organism>
<proteinExistence type="predicted"/>
<name>A0AB33IU31_9BACT</name>
<feature type="transmembrane region" description="Helical" evidence="1">
    <location>
        <begin position="6"/>
        <end position="29"/>
    </location>
</feature>
<protein>
    <submittedName>
        <fullName evidence="2">Uncharacterized protein</fullName>
    </submittedName>
</protein>
<evidence type="ECO:0000313" key="2">
    <source>
        <dbReference type="EMBL" id="BFO71498.1"/>
    </source>
</evidence>
<sequence>MALADATIVTIMAIIIIILFITLSFNVLLIANIAYSRLHTGGIFLNGALEFPKRAGEFPKTNAGTHLIRIKCVNSQHQYVSYSLMEQEKINNYRAAVLAAMLATLGKNGEPKVSEKEARDILDTFTDDDLAFGMPYVSAEEMAETLLEG</sequence>
<keyword evidence="1" id="KW-1133">Transmembrane helix</keyword>
<evidence type="ECO:0000256" key="1">
    <source>
        <dbReference type="SAM" id="Phobius"/>
    </source>
</evidence>
<accession>A0AB33IU31</accession>
<reference evidence="2" key="1">
    <citation type="submission" date="2024-07" db="EMBL/GenBank/DDBJ databases">
        <title>Complete genome sequence of Prevotella sp. YM-2024 GTC17253.</title>
        <authorList>
            <person name="Hayashi M."/>
            <person name="Muto Y."/>
            <person name="Tanaka K."/>
            <person name="Niwa H."/>
        </authorList>
    </citation>
    <scope>NUCLEOTIDE SEQUENCE</scope>
    <source>
        <strain evidence="2">GTC17253</strain>
    </source>
</reference>
<keyword evidence="1" id="KW-0472">Membrane</keyword>
<gene>
    <name evidence="2" type="ORF">GTC17253_14640</name>
</gene>
<keyword evidence="1" id="KW-0812">Transmembrane</keyword>
<dbReference type="AlphaFoldDB" id="A0AB33IU31"/>
<dbReference type="EMBL" id="AP035785">
    <property type="protein sequence ID" value="BFO71498.1"/>
    <property type="molecule type" value="Genomic_DNA"/>
</dbReference>